<organism evidence="1 2">
    <name type="scientific">Chromobacterium violaceum</name>
    <dbReference type="NCBI Taxonomy" id="536"/>
    <lineage>
        <taxon>Bacteria</taxon>
        <taxon>Pseudomonadati</taxon>
        <taxon>Pseudomonadota</taxon>
        <taxon>Betaproteobacteria</taxon>
        <taxon>Neisseriales</taxon>
        <taxon>Chromobacteriaceae</taxon>
        <taxon>Chromobacterium</taxon>
    </lineage>
</organism>
<proteinExistence type="predicted"/>
<name>A0AAX2MAA3_CHRVL</name>
<accession>A0AAX2MAA3</accession>
<comment type="caution">
    <text evidence="1">The sequence shown here is derived from an EMBL/GenBank/DDBJ whole genome shotgun (WGS) entry which is preliminary data.</text>
</comment>
<evidence type="ECO:0000313" key="1">
    <source>
        <dbReference type="EMBL" id="SUX33427.1"/>
    </source>
</evidence>
<gene>
    <name evidence="1" type="ORF">NCTC8684_02526</name>
</gene>
<dbReference type="InterPro" id="IPR011856">
    <property type="entry name" value="tRNA_endonuc-like_dom_sf"/>
</dbReference>
<dbReference type="AlphaFoldDB" id="A0AAX2MAA3"/>
<evidence type="ECO:0000313" key="2">
    <source>
        <dbReference type="Proteomes" id="UP000254029"/>
    </source>
</evidence>
<dbReference type="Gene3D" id="3.40.1350.10">
    <property type="match status" value="1"/>
</dbReference>
<sequence length="366" mass="41683">MQEIYESNLSQVELAKRLKIMKGITVSDADFDDLKKRFVKNEDVSRIDGIINGLSQEDEFAILCKMMERCSTLTALDQTPVIESDEIAADFLASFYPSASILDVPPCEDVKFNCMVEIKSTKKLKLKISRNDLQNRIAFSKKFNLPLLYAVRFTRVNNNALWVIVDSAEIEKNCRVELNHFVTGIGSILFDNYSVIINSEFTIVEHYKEGVESDSYISNQYGKLIKTYIIDESGIKFTANKSDSLLLSILLGIFDTYESYIEKTSESTFVYSKFKIGHSVFLTDILYATINMAVNDAGEKAYDPTRYISNMDSQNKKTIVPTRSLFEDLFSRVNMSCKNFFLYGLIDDVEKNKNKLLNLVGDQNNS</sequence>
<dbReference type="Pfam" id="PF01870">
    <property type="entry name" value="Hjc"/>
    <property type="match status" value="1"/>
</dbReference>
<dbReference type="RefSeq" id="WP_114294405.1">
    <property type="nucleotide sequence ID" value="NZ_JBHMEH010000106.1"/>
</dbReference>
<dbReference type="InterPro" id="IPR002732">
    <property type="entry name" value="Hjc"/>
</dbReference>
<dbReference type="GO" id="GO:0003676">
    <property type="term" value="F:nucleic acid binding"/>
    <property type="evidence" value="ECO:0007669"/>
    <property type="project" value="InterPro"/>
</dbReference>
<protein>
    <submittedName>
        <fullName evidence="1">Uncharacterized protein</fullName>
    </submittedName>
</protein>
<reference evidence="1 2" key="1">
    <citation type="submission" date="2018-06" db="EMBL/GenBank/DDBJ databases">
        <authorList>
            <consortium name="Pathogen Informatics"/>
            <person name="Doyle S."/>
        </authorList>
    </citation>
    <scope>NUCLEOTIDE SEQUENCE [LARGE SCALE GENOMIC DNA]</scope>
    <source>
        <strain evidence="1 2">NCTC8684</strain>
    </source>
</reference>
<dbReference type="Proteomes" id="UP000254029">
    <property type="component" value="Unassembled WGS sequence"/>
</dbReference>
<dbReference type="EMBL" id="UIGR01000001">
    <property type="protein sequence ID" value="SUX33427.1"/>
    <property type="molecule type" value="Genomic_DNA"/>
</dbReference>